<dbReference type="PROSITE" id="PS51354">
    <property type="entry name" value="GLUTAREDOXIN_2"/>
    <property type="match status" value="1"/>
</dbReference>
<sequence>MAALEGEKVVPPEGIPAANEGSLRLFMKMGCPFCTKLAFFLAEAGLLSKVTMIYDHPVVREYVKATNEGKCTFPSLEVEPGVVMRETDDIINKFATENGVDVDSLLGLKYFSTGMLKSFMHLFKDKVASTEGGYPAVTTWIADTVGVRPPEVAEGMALKIE</sequence>
<gene>
    <name evidence="2" type="ORF">RMAR1173_LOCUS13704</name>
</gene>
<dbReference type="InterPro" id="IPR036249">
    <property type="entry name" value="Thioredoxin-like_sf"/>
</dbReference>
<dbReference type="Gene3D" id="3.40.30.10">
    <property type="entry name" value="Glutaredoxin"/>
    <property type="match status" value="1"/>
</dbReference>
<proteinExistence type="predicted"/>
<evidence type="ECO:0000259" key="1">
    <source>
        <dbReference type="Pfam" id="PF00462"/>
    </source>
</evidence>
<dbReference type="AlphaFoldDB" id="A0A7S2SDJ4"/>
<protein>
    <recommendedName>
        <fullName evidence="1">Glutaredoxin domain-containing protein</fullName>
    </recommendedName>
</protein>
<dbReference type="InterPro" id="IPR002109">
    <property type="entry name" value="Glutaredoxin"/>
</dbReference>
<evidence type="ECO:0000313" key="2">
    <source>
        <dbReference type="EMBL" id="CAD9696940.1"/>
    </source>
</evidence>
<reference evidence="2" key="1">
    <citation type="submission" date="2021-01" db="EMBL/GenBank/DDBJ databases">
        <authorList>
            <person name="Corre E."/>
            <person name="Pelletier E."/>
            <person name="Niang G."/>
            <person name="Scheremetjew M."/>
            <person name="Finn R."/>
            <person name="Kale V."/>
            <person name="Holt S."/>
            <person name="Cochrane G."/>
            <person name="Meng A."/>
            <person name="Brown T."/>
            <person name="Cohen L."/>
        </authorList>
    </citation>
    <scope>NUCLEOTIDE SEQUENCE</scope>
    <source>
        <strain evidence="2">CCMP1243</strain>
    </source>
</reference>
<feature type="domain" description="Glutaredoxin" evidence="1">
    <location>
        <begin position="25"/>
        <end position="78"/>
    </location>
</feature>
<organism evidence="2">
    <name type="scientific">Rhizochromulina marina</name>
    <dbReference type="NCBI Taxonomy" id="1034831"/>
    <lineage>
        <taxon>Eukaryota</taxon>
        <taxon>Sar</taxon>
        <taxon>Stramenopiles</taxon>
        <taxon>Ochrophyta</taxon>
        <taxon>Dictyochophyceae</taxon>
        <taxon>Rhizochromulinales</taxon>
        <taxon>Rhizochromulina</taxon>
    </lineage>
</organism>
<dbReference type="EMBL" id="HBHJ01020673">
    <property type="protein sequence ID" value="CAD9696940.1"/>
    <property type="molecule type" value="Transcribed_RNA"/>
</dbReference>
<dbReference type="SUPFAM" id="SSF52833">
    <property type="entry name" value="Thioredoxin-like"/>
    <property type="match status" value="1"/>
</dbReference>
<dbReference type="Pfam" id="PF00462">
    <property type="entry name" value="Glutaredoxin"/>
    <property type="match status" value="1"/>
</dbReference>
<accession>A0A7S2SDJ4</accession>
<name>A0A7S2SDJ4_9STRA</name>